<dbReference type="Pfam" id="PF18701">
    <property type="entry name" value="DUF5641"/>
    <property type="match status" value="1"/>
</dbReference>
<accession>A0AA47N9U8</accession>
<dbReference type="AlphaFoldDB" id="A0AA47N9U8"/>
<dbReference type="EMBL" id="JAOPHQ010000302">
    <property type="protein sequence ID" value="KAK0155128.1"/>
    <property type="molecule type" value="Genomic_DNA"/>
</dbReference>
<organism evidence="2 3">
    <name type="scientific">Merluccius polli</name>
    <name type="common">Benguela hake</name>
    <name type="synonym">Merluccius cadenati</name>
    <dbReference type="NCBI Taxonomy" id="89951"/>
    <lineage>
        <taxon>Eukaryota</taxon>
        <taxon>Metazoa</taxon>
        <taxon>Chordata</taxon>
        <taxon>Craniata</taxon>
        <taxon>Vertebrata</taxon>
        <taxon>Euteleostomi</taxon>
        <taxon>Actinopterygii</taxon>
        <taxon>Neopterygii</taxon>
        <taxon>Teleostei</taxon>
        <taxon>Neoteleostei</taxon>
        <taxon>Acanthomorphata</taxon>
        <taxon>Zeiogadaria</taxon>
        <taxon>Gadariae</taxon>
        <taxon>Gadiformes</taxon>
        <taxon>Gadoidei</taxon>
        <taxon>Merlucciidae</taxon>
        <taxon>Merluccius</taxon>
    </lineage>
</organism>
<evidence type="ECO:0000259" key="1">
    <source>
        <dbReference type="Pfam" id="PF18701"/>
    </source>
</evidence>
<dbReference type="PANTHER" id="PTHR47331">
    <property type="entry name" value="PHD-TYPE DOMAIN-CONTAINING PROTEIN"/>
    <property type="match status" value="1"/>
</dbReference>
<dbReference type="InterPro" id="IPR036397">
    <property type="entry name" value="RNaseH_sf"/>
</dbReference>
<dbReference type="SUPFAM" id="SSF53098">
    <property type="entry name" value="Ribonuclease H-like"/>
    <property type="match status" value="1"/>
</dbReference>
<dbReference type="Proteomes" id="UP001174136">
    <property type="component" value="Unassembled WGS sequence"/>
</dbReference>
<dbReference type="Gene3D" id="3.30.420.10">
    <property type="entry name" value="Ribonuclease H-like superfamily/Ribonuclease H"/>
    <property type="match status" value="1"/>
</dbReference>
<dbReference type="GO" id="GO:0003676">
    <property type="term" value="F:nucleic acid binding"/>
    <property type="evidence" value="ECO:0007669"/>
    <property type="project" value="InterPro"/>
</dbReference>
<feature type="domain" description="DUF5641" evidence="1">
    <location>
        <begin position="140"/>
        <end position="234"/>
    </location>
</feature>
<protein>
    <recommendedName>
        <fullName evidence="1">DUF5641 domain-containing protein</fullName>
    </recommendedName>
</protein>
<comment type="caution">
    <text evidence="2">The sequence shown here is derived from an EMBL/GenBank/DDBJ whole genome shotgun (WGS) entry which is preliminary data.</text>
</comment>
<name>A0AA47N9U8_MERPO</name>
<evidence type="ECO:0000313" key="2">
    <source>
        <dbReference type="EMBL" id="KAK0155128.1"/>
    </source>
</evidence>
<dbReference type="PANTHER" id="PTHR47331:SF1">
    <property type="entry name" value="GAG-LIKE PROTEIN"/>
    <property type="match status" value="1"/>
</dbReference>
<reference evidence="2" key="1">
    <citation type="journal article" date="2023" name="Front. Mar. Sci.">
        <title>A new Merluccius polli reference genome to investigate the effects of global change in West African waters.</title>
        <authorList>
            <person name="Mateo J.L."/>
            <person name="Blanco-Fernandez C."/>
            <person name="Garcia-Vazquez E."/>
            <person name="Machado-Schiaffino G."/>
        </authorList>
    </citation>
    <scope>NUCLEOTIDE SEQUENCE</scope>
    <source>
        <strain evidence="2">C29</strain>
        <tissue evidence="2">Fin</tissue>
    </source>
</reference>
<sequence>MQDNAKTFKRADQDLKELWKSIKDPQLREFFSEKGITWRFIAERAWWGGFWERLVRSVKSILRKVLGRAKLNFEEMCTILTEAEAIINSRPLTYVHNDVDEPQPLTPAHFLVGQRLTCLPPKPFPADTNHPTANKEEMTRRWRYRQRLMTNFWNRWQREYLLDLKSAHRCDTPQPTLLKVGDVVLIGEDNTPRQSWRLGRTQELFPGRDGLVRSCTVRTSSGTLLRRPIQLLYPLEI</sequence>
<evidence type="ECO:0000313" key="3">
    <source>
        <dbReference type="Proteomes" id="UP001174136"/>
    </source>
</evidence>
<dbReference type="InterPro" id="IPR040676">
    <property type="entry name" value="DUF5641"/>
</dbReference>
<proteinExistence type="predicted"/>
<keyword evidence="3" id="KW-1185">Reference proteome</keyword>
<dbReference type="InterPro" id="IPR012337">
    <property type="entry name" value="RNaseH-like_sf"/>
</dbReference>
<gene>
    <name evidence="2" type="ORF">N1851_002547</name>
</gene>